<evidence type="ECO:0008006" key="3">
    <source>
        <dbReference type="Google" id="ProtNLM"/>
    </source>
</evidence>
<accession>A0ABT4BL15</accession>
<dbReference type="EMBL" id="JANSLD010000027">
    <property type="protein sequence ID" value="MCY1583319.1"/>
    <property type="molecule type" value="Genomic_DNA"/>
</dbReference>
<reference evidence="1" key="2">
    <citation type="submission" date="2022-08" db="EMBL/GenBank/DDBJ databases">
        <authorList>
            <person name="Magnan C."/>
        </authorList>
    </citation>
    <scope>NUCLEOTIDE SEQUENCE</scope>
    <source>
        <strain evidence="1">NSP012P</strain>
    </source>
</reference>
<reference evidence="1" key="1">
    <citation type="journal article" date="2022" name="Int. J. Mol. Sci.">
        <title>Phenotypic and Genotypic Virulence Characterisation of Staphylococcus pettenkoferi Strains Isolated from Human Bloodstream and Diabetic Foot Infections.</title>
        <authorList>
            <person name="Magnan C."/>
            <person name="Ahmad-Mansour N."/>
            <person name="Pouget C."/>
            <person name="Morsli M."/>
            <person name="Huc-Brandt S."/>
            <person name="Pantel A."/>
            <person name="Dunyach-Remy C."/>
            <person name="Sotto A."/>
            <person name="Molle V."/>
            <person name="Lavigne J.-P."/>
        </authorList>
    </citation>
    <scope>NUCLEOTIDE SEQUENCE</scope>
    <source>
        <strain evidence="1">NSP012P</strain>
    </source>
</reference>
<sequence>MTYNKLSKDEKAIVEESGVSKTLFNRRMKNHWTKDNAMYLPPEFKRVGNDYIRRLYVDRIEIQLSVKNHYKMRAKGLTDADVMNRIANGATLEMAIACSPGRSVFDKTYQERVAMYLEKERTVNYCDLLFQQSCRQFLEAK</sequence>
<gene>
    <name evidence="1" type="ORF">NW133_07230</name>
</gene>
<proteinExistence type="predicted"/>
<comment type="caution">
    <text evidence="1">The sequence shown here is derived from an EMBL/GenBank/DDBJ whole genome shotgun (WGS) entry which is preliminary data.</text>
</comment>
<name>A0ABT4BL15_9STAP</name>
<organism evidence="1 2">
    <name type="scientific">Staphylococcus pettenkoferi</name>
    <dbReference type="NCBI Taxonomy" id="170573"/>
    <lineage>
        <taxon>Bacteria</taxon>
        <taxon>Bacillati</taxon>
        <taxon>Bacillota</taxon>
        <taxon>Bacilli</taxon>
        <taxon>Bacillales</taxon>
        <taxon>Staphylococcaceae</taxon>
        <taxon>Staphylococcus</taxon>
    </lineage>
</organism>
<protein>
    <recommendedName>
        <fullName evidence="3">Phage protein</fullName>
    </recommendedName>
</protein>
<dbReference type="RefSeq" id="WP_268213440.1">
    <property type="nucleotide sequence ID" value="NZ_JANSLD010000027.1"/>
</dbReference>
<evidence type="ECO:0000313" key="2">
    <source>
        <dbReference type="Proteomes" id="UP001072952"/>
    </source>
</evidence>
<keyword evidence="2" id="KW-1185">Reference proteome</keyword>
<evidence type="ECO:0000313" key="1">
    <source>
        <dbReference type="EMBL" id="MCY1583319.1"/>
    </source>
</evidence>
<dbReference type="Proteomes" id="UP001072952">
    <property type="component" value="Unassembled WGS sequence"/>
</dbReference>